<comment type="caution">
    <text evidence="1">The sequence shown here is derived from an EMBL/GenBank/DDBJ whole genome shotgun (WGS) entry which is preliminary data.</text>
</comment>
<organism evidence="1 2">
    <name type="scientific">Brachionus plicatilis</name>
    <name type="common">Marine rotifer</name>
    <name type="synonym">Brachionus muelleri</name>
    <dbReference type="NCBI Taxonomy" id="10195"/>
    <lineage>
        <taxon>Eukaryota</taxon>
        <taxon>Metazoa</taxon>
        <taxon>Spiralia</taxon>
        <taxon>Gnathifera</taxon>
        <taxon>Rotifera</taxon>
        <taxon>Eurotatoria</taxon>
        <taxon>Monogononta</taxon>
        <taxon>Pseudotrocha</taxon>
        <taxon>Ploima</taxon>
        <taxon>Brachionidae</taxon>
        <taxon>Brachionus</taxon>
    </lineage>
</organism>
<dbReference type="EMBL" id="REGN01003486">
    <property type="protein sequence ID" value="RNA22330.1"/>
    <property type="molecule type" value="Genomic_DNA"/>
</dbReference>
<sequence length="64" mass="7864">MDLMDGWDFICVIDFSFKDERYWGYHEFKKINEIMNSINGYYDANEDSITTFAKIRKLFLFFNR</sequence>
<protein>
    <submittedName>
        <fullName evidence="1">Uncharacterized protein</fullName>
    </submittedName>
</protein>
<evidence type="ECO:0000313" key="1">
    <source>
        <dbReference type="EMBL" id="RNA22330.1"/>
    </source>
</evidence>
<gene>
    <name evidence="1" type="ORF">BpHYR1_014756</name>
</gene>
<name>A0A3M7RFP0_BRAPC</name>
<reference evidence="1 2" key="1">
    <citation type="journal article" date="2018" name="Sci. Rep.">
        <title>Genomic signatures of local adaptation to the degree of environmental predictability in rotifers.</title>
        <authorList>
            <person name="Franch-Gras L."/>
            <person name="Hahn C."/>
            <person name="Garcia-Roger E.M."/>
            <person name="Carmona M.J."/>
            <person name="Serra M."/>
            <person name="Gomez A."/>
        </authorList>
    </citation>
    <scope>NUCLEOTIDE SEQUENCE [LARGE SCALE GENOMIC DNA]</scope>
    <source>
        <strain evidence="1">HYR1</strain>
    </source>
</reference>
<accession>A0A3M7RFP0</accession>
<dbReference type="AlphaFoldDB" id="A0A3M7RFP0"/>
<dbReference type="Proteomes" id="UP000276133">
    <property type="component" value="Unassembled WGS sequence"/>
</dbReference>
<evidence type="ECO:0000313" key="2">
    <source>
        <dbReference type="Proteomes" id="UP000276133"/>
    </source>
</evidence>
<keyword evidence="2" id="KW-1185">Reference proteome</keyword>
<proteinExistence type="predicted"/>